<organism evidence="1 2">
    <name type="scientific">Erwinia aphidicola</name>
    <dbReference type="NCBI Taxonomy" id="68334"/>
    <lineage>
        <taxon>Bacteria</taxon>
        <taxon>Pseudomonadati</taxon>
        <taxon>Pseudomonadota</taxon>
        <taxon>Gammaproteobacteria</taxon>
        <taxon>Enterobacterales</taxon>
        <taxon>Erwiniaceae</taxon>
        <taxon>Erwinia</taxon>
    </lineage>
</organism>
<accession>A0ABU8DL69</accession>
<dbReference type="Proteomes" id="UP001306592">
    <property type="component" value="Unassembled WGS sequence"/>
</dbReference>
<keyword evidence="2" id="KW-1185">Reference proteome</keyword>
<comment type="caution">
    <text evidence="1">The sequence shown here is derived from an EMBL/GenBank/DDBJ whole genome shotgun (WGS) entry which is preliminary data.</text>
</comment>
<protein>
    <recommendedName>
        <fullName evidence="3">Cell division protein ZapA</fullName>
    </recommendedName>
</protein>
<reference evidence="1 2" key="1">
    <citation type="submission" date="2024-02" db="EMBL/GenBank/DDBJ databases">
        <title>First report Erwinia aphidicola in onion in Chile.</title>
        <authorList>
            <person name="Valenzuela M."/>
            <person name="Pena M."/>
            <person name="Dutta B."/>
        </authorList>
    </citation>
    <scope>NUCLEOTIDE SEQUENCE [LARGE SCALE GENOMIC DNA]</scope>
    <source>
        <strain evidence="1 2">QCJ3A</strain>
    </source>
</reference>
<evidence type="ECO:0008006" key="3">
    <source>
        <dbReference type="Google" id="ProtNLM"/>
    </source>
</evidence>
<sequence length="116" mass="13090">MTELKRYEMDCDDPLFIDIRKVQSKDGEFVTYDDHAAIVAALQEQVRALAAEKENARDVMLYAANNIAYAIFNLSDKKLSDLKRGLSDTTCPTDSALLAERELRNFATRIRAGEQS</sequence>
<name>A0ABU8DL69_ERWAP</name>
<dbReference type="EMBL" id="JBANEI010000023">
    <property type="protein sequence ID" value="MEI2684254.1"/>
    <property type="molecule type" value="Genomic_DNA"/>
</dbReference>
<proteinExistence type="predicted"/>
<evidence type="ECO:0000313" key="2">
    <source>
        <dbReference type="Proteomes" id="UP001306592"/>
    </source>
</evidence>
<dbReference type="RefSeq" id="WP_336203886.1">
    <property type="nucleotide sequence ID" value="NZ_JBANEI010000023.1"/>
</dbReference>
<gene>
    <name evidence="1" type="ORF">V8N49_21685</name>
</gene>
<evidence type="ECO:0000313" key="1">
    <source>
        <dbReference type="EMBL" id="MEI2684254.1"/>
    </source>
</evidence>